<dbReference type="EMBL" id="CAKOGP040000668">
    <property type="protein sequence ID" value="CAJ1937678.1"/>
    <property type="molecule type" value="Genomic_DNA"/>
</dbReference>
<dbReference type="InterPro" id="IPR036249">
    <property type="entry name" value="Thioredoxin-like_sf"/>
</dbReference>
<sequence>MKLSTTSLLSFALLVGTNEAFAPSCSAFAGGPFATTAQSKTSIFESDSEGDALLPTKEEAPPFYEKYVEAAKFRYGLFQKAQGEGYDFKQATACALAGDYDQAAVKAKVEELIQSAPCVMFTWESSPSCKKAIEAFDKVGGVNVKIVRMDDPWDEGNPMRAEIGKMVGKSSVPMIFVGGEYVGGYDAGVSDDAPGILDMAFKGTLRPKLEAAGAMEAVKEPVAVEA</sequence>
<accession>A0AAD2FKI4</accession>
<evidence type="ECO:0000313" key="9">
    <source>
        <dbReference type="Proteomes" id="UP001295423"/>
    </source>
</evidence>
<dbReference type="GO" id="GO:0005739">
    <property type="term" value="C:mitochondrion"/>
    <property type="evidence" value="ECO:0007669"/>
    <property type="project" value="TreeGrafter"/>
</dbReference>
<keyword evidence="6" id="KW-0732">Signal</keyword>
<feature type="domain" description="Glutaredoxin" evidence="7">
    <location>
        <begin position="119"/>
        <end position="182"/>
    </location>
</feature>
<evidence type="ECO:0000256" key="3">
    <source>
        <dbReference type="ARBA" id="ARBA00022982"/>
    </source>
</evidence>
<keyword evidence="3" id="KW-0249">Electron transport</keyword>
<proteinExistence type="inferred from homology"/>
<dbReference type="Proteomes" id="UP001295423">
    <property type="component" value="Unassembled WGS sequence"/>
</dbReference>
<name>A0AAD2FKI4_9STRA</name>
<dbReference type="SUPFAM" id="SSF52833">
    <property type="entry name" value="Thioredoxin-like"/>
    <property type="match status" value="1"/>
</dbReference>
<evidence type="ECO:0000313" key="8">
    <source>
        <dbReference type="EMBL" id="CAJ1937678.1"/>
    </source>
</evidence>
<dbReference type="Pfam" id="PF00462">
    <property type="entry name" value="Glutaredoxin"/>
    <property type="match status" value="1"/>
</dbReference>
<gene>
    <name evidence="8" type="ORF">CYCCA115_LOCUS5764</name>
</gene>
<dbReference type="PANTHER" id="PTHR46679:SF1">
    <property type="entry name" value="GLUTAREDOXIN-2, MITOCHONDRIAL"/>
    <property type="match status" value="1"/>
</dbReference>
<feature type="chain" id="PRO_5042102464" description="Glutaredoxin domain-containing protein" evidence="6">
    <location>
        <begin position="21"/>
        <end position="226"/>
    </location>
</feature>
<dbReference type="PANTHER" id="PTHR46679">
    <property type="match status" value="1"/>
</dbReference>
<evidence type="ECO:0000259" key="7">
    <source>
        <dbReference type="Pfam" id="PF00462"/>
    </source>
</evidence>
<dbReference type="CDD" id="cd02066">
    <property type="entry name" value="GRX_family"/>
    <property type="match status" value="1"/>
</dbReference>
<evidence type="ECO:0000256" key="5">
    <source>
        <dbReference type="ARBA" id="ARBA00023284"/>
    </source>
</evidence>
<evidence type="ECO:0000256" key="2">
    <source>
        <dbReference type="ARBA" id="ARBA00022448"/>
    </source>
</evidence>
<dbReference type="GO" id="GO:0015035">
    <property type="term" value="F:protein-disulfide reductase activity"/>
    <property type="evidence" value="ECO:0007669"/>
    <property type="project" value="TreeGrafter"/>
</dbReference>
<dbReference type="Gene3D" id="3.40.30.10">
    <property type="entry name" value="Glutaredoxin"/>
    <property type="match status" value="1"/>
</dbReference>
<comment type="caution">
    <text evidence="8">The sequence shown here is derived from an EMBL/GenBank/DDBJ whole genome shotgun (WGS) entry which is preliminary data.</text>
</comment>
<dbReference type="PROSITE" id="PS51354">
    <property type="entry name" value="GLUTAREDOXIN_2"/>
    <property type="match status" value="1"/>
</dbReference>
<organism evidence="8 9">
    <name type="scientific">Cylindrotheca closterium</name>
    <dbReference type="NCBI Taxonomy" id="2856"/>
    <lineage>
        <taxon>Eukaryota</taxon>
        <taxon>Sar</taxon>
        <taxon>Stramenopiles</taxon>
        <taxon>Ochrophyta</taxon>
        <taxon>Bacillariophyta</taxon>
        <taxon>Bacillariophyceae</taxon>
        <taxon>Bacillariophycidae</taxon>
        <taxon>Bacillariales</taxon>
        <taxon>Bacillariaceae</taxon>
        <taxon>Cylindrotheca</taxon>
    </lineage>
</organism>
<comment type="similarity">
    <text evidence="1">Belongs to the glutaredoxin family.</text>
</comment>
<keyword evidence="4" id="KW-1015">Disulfide bond</keyword>
<dbReference type="InterPro" id="IPR002109">
    <property type="entry name" value="Glutaredoxin"/>
</dbReference>
<evidence type="ECO:0000256" key="1">
    <source>
        <dbReference type="ARBA" id="ARBA00007787"/>
    </source>
</evidence>
<evidence type="ECO:0000256" key="4">
    <source>
        <dbReference type="ARBA" id="ARBA00023157"/>
    </source>
</evidence>
<keyword evidence="5" id="KW-0676">Redox-active center</keyword>
<feature type="signal peptide" evidence="6">
    <location>
        <begin position="1"/>
        <end position="20"/>
    </location>
</feature>
<keyword evidence="9" id="KW-1185">Reference proteome</keyword>
<dbReference type="AlphaFoldDB" id="A0AAD2FKI4"/>
<reference evidence="8" key="1">
    <citation type="submission" date="2023-08" db="EMBL/GenBank/DDBJ databases">
        <authorList>
            <person name="Audoor S."/>
            <person name="Bilcke G."/>
        </authorList>
    </citation>
    <scope>NUCLEOTIDE SEQUENCE</scope>
</reference>
<protein>
    <recommendedName>
        <fullName evidence="7">Glutaredoxin domain-containing protein</fullName>
    </recommendedName>
</protein>
<keyword evidence="2" id="KW-0813">Transport</keyword>
<evidence type="ECO:0000256" key="6">
    <source>
        <dbReference type="SAM" id="SignalP"/>
    </source>
</evidence>